<dbReference type="GO" id="GO:0003723">
    <property type="term" value="F:RNA binding"/>
    <property type="evidence" value="ECO:0007669"/>
    <property type="project" value="UniProtKB-KW"/>
</dbReference>
<evidence type="ECO:0000256" key="13">
    <source>
        <dbReference type="ARBA" id="ARBA00048418"/>
    </source>
</evidence>
<keyword evidence="4" id="KW-0489">Methyltransferase</keyword>
<dbReference type="AlphaFoldDB" id="A0A9Q0IIM7"/>
<comment type="catalytic activity">
    <reaction evidence="13">
        <text>small RNA 3'-end nucleotide + S-adenosyl-L-methionine = small RNA 3'-end 2'-O-methylnucleotide + S-adenosyl-L-homocysteine + H(+)</text>
        <dbReference type="Rhea" id="RHEA:37887"/>
        <dbReference type="Rhea" id="RHEA-COMP:10415"/>
        <dbReference type="Rhea" id="RHEA-COMP:10416"/>
        <dbReference type="ChEBI" id="CHEBI:15378"/>
        <dbReference type="ChEBI" id="CHEBI:57856"/>
        <dbReference type="ChEBI" id="CHEBI:59789"/>
        <dbReference type="ChEBI" id="CHEBI:74896"/>
        <dbReference type="ChEBI" id="CHEBI:74898"/>
        <dbReference type="EC" id="2.1.1.386"/>
    </reaction>
</comment>
<dbReference type="FunFam" id="3.40.50.150:FF:000124">
    <property type="entry name" value="HEN methyltransferase 1"/>
    <property type="match status" value="1"/>
</dbReference>
<feature type="compositionally biased region" description="Acidic residues" evidence="14">
    <location>
        <begin position="382"/>
        <end position="391"/>
    </location>
</feature>
<evidence type="ECO:0000256" key="9">
    <source>
        <dbReference type="ARBA" id="ARBA00022884"/>
    </source>
</evidence>
<evidence type="ECO:0000256" key="12">
    <source>
        <dbReference type="ARBA" id="ARBA00035025"/>
    </source>
</evidence>
<evidence type="ECO:0000256" key="4">
    <source>
        <dbReference type="ARBA" id="ARBA00022603"/>
    </source>
</evidence>
<reference evidence="15" key="1">
    <citation type="submission" date="2022-07" db="EMBL/GenBank/DDBJ databases">
        <title>Chromosome-level genome of Muraenolepis orangiensis.</title>
        <authorList>
            <person name="Kim J."/>
        </authorList>
    </citation>
    <scope>NUCLEOTIDE SEQUENCE</scope>
    <source>
        <strain evidence="15">KU_S4_2022</strain>
        <tissue evidence="15">Muscle</tissue>
    </source>
</reference>
<dbReference type="OrthoDB" id="2154311at2759"/>
<dbReference type="GO" id="GO:0046872">
    <property type="term" value="F:metal ion binding"/>
    <property type="evidence" value="ECO:0007669"/>
    <property type="project" value="UniProtKB-KW"/>
</dbReference>
<keyword evidence="6" id="KW-0949">S-adenosyl-L-methionine</keyword>
<dbReference type="GO" id="GO:0034587">
    <property type="term" value="P:piRNA processing"/>
    <property type="evidence" value="ECO:0007669"/>
    <property type="project" value="TreeGrafter"/>
</dbReference>
<dbReference type="PANTHER" id="PTHR21404:SF3">
    <property type="entry name" value="SMALL RNA 2'-O-METHYLTRANSFERASE"/>
    <property type="match status" value="1"/>
</dbReference>
<keyword evidence="8" id="KW-0460">Magnesium</keyword>
<evidence type="ECO:0000256" key="11">
    <source>
        <dbReference type="ARBA" id="ARBA00029981"/>
    </source>
</evidence>
<comment type="cofactor">
    <cofactor evidence="1">
        <name>Mg(2+)</name>
        <dbReference type="ChEBI" id="CHEBI:18420"/>
    </cofactor>
</comment>
<dbReference type="EC" id="2.1.1.386" evidence="12"/>
<feature type="region of interest" description="Disordered" evidence="14">
    <location>
        <begin position="370"/>
        <end position="391"/>
    </location>
</feature>
<dbReference type="SUPFAM" id="SSF53335">
    <property type="entry name" value="S-adenosyl-L-methionine-dependent methyltransferases"/>
    <property type="match status" value="1"/>
</dbReference>
<comment type="similarity">
    <text evidence="2">Belongs to the methyltransferase superfamily. HEN1 family.</text>
</comment>
<proteinExistence type="inferred from homology"/>
<dbReference type="Gene3D" id="3.40.50.150">
    <property type="entry name" value="Vaccinia Virus protein VP39"/>
    <property type="match status" value="1"/>
</dbReference>
<keyword evidence="5" id="KW-0808">Transferase</keyword>
<dbReference type="EMBL" id="JANIIK010000048">
    <property type="protein sequence ID" value="KAJ3599455.1"/>
    <property type="molecule type" value="Genomic_DNA"/>
</dbReference>
<evidence type="ECO:0000256" key="2">
    <source>
        <dbReference type="ARBA" id="ARBA00009026"/>
    </source>
</evidence>
<organism evidence="15 16">
    <name type="scientific">Muraenolepis orangiensis</name>
    <name type="common">Patagonian moray cod</name>
    <dbReference type="NCBI Taxonomy" id="630683"/>
    <lineage>
        <taxon>Eukaryota</taxon>
        <taxon>Metazoa</taxon>
        <taxon>Chordata</taxon>
        <taxon>Craniata</taxon>
        <taxon>Vertebrata</taxon>
        <taxon>Euteleostomi</taxon>
        <taxon>Actinopterygii</taxon>
        <taxon>Neopterygii</taxon>
        <taxon>Teleostei</taxon>
        <taxon>Neoteleostei</taxon>
        <taxon>Acanthomorphata</taxon>
        <taxon>Zeiogadaria</taxon>
        <taxon>Gadariae</taxon>
        <taxon>Gadiformes</taxon>
        <taxon>Muraenolepidoidei</taxon>
        <taxon>Muraenolepididae</taxon>
        <taxon>Muraenolepis</taxon>
    </lineage>
</organism>
<feature type="compositionally biased region" description="Basic and acidic residues" evidence="14">
    <location>
        <begin position="305"/>
        <end position="324"/>
    </location>
</feature>
<dbReference type="GO" id="GO:0001510">
    <property type="term" value="P:RNA methylation"/>
    <property type="evidence" value="ECO:0007669"/>
    <property type="project" value="InterPro"/>
</dbReference>
<protein>
    <recommendedName>
        <fullName evidence="3">Small RNA 2'-O-methyltransferase</fullName>
        <ecNumber evidence="12">2.1.1.386</ecNumber>
    </recommendedName>
    <alternativeName>
        <fullName evidence="11">HEN1 methyltransferase homolog 1</fullName>
    </alternativeName>
</protein>
<name>A0A9Q0IIM7_9TELE</name>
<keyword evidence="10" id="KW-0943">RNA-mediated gene silencing</keyword>
<evidence type="ECO:0000256" key="1">
    <source>
        <dbReference type="ARBA" id="ARBA00001946"/>
    </source>
</evidence>
<evidence type="ECO:0000256" key="6">
    <source>
        <dbReference type="ARBA" id="ARBA00022691"/>
    </source>
</evidence>
<dbReference type="GO" id="GO:0030422">
    <property type="term" value="P:siRNA processing"/>
    <property type="evidence" value="ECO:0007669"/>
    <property type="project" value="TreeGrafter"/>
</dbReference>
<accession>A0A9Q0IIM7</accession>
<dbReference type="InterPro" id="IPR029063">
    <property type="entry name" value="SAM-dependent_MTases_sf"/>
</dbReference>
<evidence type="ECO:0000256" key="5">
    <source>
        <dbReference type="ARBA" id="ARBA00022679"/>
    </source>
</evidence>
<sequence length="391" mass="44077">MEPLFSPPVYIQRHQYVVDYVMINKPKKVVDLGCNDCSLLKKLKFHREIELLCGVDLNCATMKKKMHALDPIPADYLQPGASPLSIELYHGSVTRRDARLRGFDLVTSMELIEHLYPEDVELFTEVLFGFMAPGTAIVSTPNVEFNALFPRKAGFRDPDHKFEWTRTEFQSWALKACSQHGYKAEFTGVGRALPHLHLQVGFCTQMAVFQRLATGGAVPAACGDTGEEFSYTLLYSVSYPSLSDNNILRGCLVSEVLFWAHKLRDRRRRLESEDQGSPESHPEDGADGQLGPRDEESGFEEEEELHGGEDIEMSSREQLSDRRGQIRDLSGSLTRLRRFIADDPLIRLSQDGFAVVLDEGQEVWEEEEAGGMEAGGLHTGDYEEEENWDGL</sequence>
<keyword evidence="16" id="KW-1185">Reference proteome</keyword>
<gene>
    <name evidence="15" type="ORF">NHX12_033416</name>
</gene>
<comment type="caution">
    <text evidence="15">The sequence shown here is derived from an EMBL/GenBank/DDBJ whole genome shotgun (WGS) entry which is preliminary data.</text>
</comment>
<evidence type="ECO:0000256" key="7">
    <source>
        <dbReference type="ARBA" id="ARBA00022723"/>
    </source>
</evidence>
<dbReference type="GO" id="GO:0090486">
    <property type="term" value="F:small RNA 2'-O-methyltransferase activity"/>
    <property type="evidence" value="ECO:0007669"/>
    <property type="project" value="UniProtKB-EC"/>
</dbReference>
<evidence type="ECO:0000256" key="14">
    <source>
        <dbReference type="SAM" id="MobiDB-lite"/>
    </source>
</evidence>
<evidence type="ECO:0000256" key="10">
    <source>
        <dbReference type="ARBA" id="ARBA00023158"/>
    </source>
</evidence>
<evidence type="ECO:0000256" key="3">
    <source>
        <dbReference type="ARBA" id="ARBA00021330"/>
    </source>
</evidence>
<keyword evidence="9" id="KW-0694">RNA-binding</keyword>
<evidence type="ECO:0000256" key="8">
    <source>
        <dbReference type="ARBA" id="ARBA00022842"/>
    </source>
</evidence>
<keyword evidence="7" id="KW-0479">Metal-binding</keyword>
<dbReference type="InterPro" id="IPR026610">
    <property type="entry name" value="Hen1"/>
</dbReference>
<evidence type="ECO:0000313" key="16">
    <source>
        <dbReference type="Proteomes" id="UP001148018"/>
    </source>
</evidence>
<dbReference type="GO" id="GO:0005737">
    <property type="term" value="C:cytoplasm"/>
    <property type="evidence" value="ECO:0007669"/>
    <property type="project" value="TreeGrafter"/>
</dbReference>
<evidence type="ECO:0000313" key="15">
    <source>
        <dbReference type="EMBL" id="KAJ3599455.1"/>
    </source>
</evidence>
<dbReference type="PANTHER" id="PTHR21404">
    <property type="entry name" value="HEN1"/>
    <property type="match status" value="1"/>
</dbReference>
<dbReference type="GO" id="GO:0005634">
    <property type="term" value="C:nucleus"/>
    <property type="evidence" value="ECO:0007669"/>
    <property type="project" value="TreeGrafter"/>
</dbReference>
<feature type="region of interest" description="Disordered" evidence="14">
    <location>
        <begin position="270"/>
        <end position="324"/>
    </location>
</feature>
<dbReference type="Proteomes" id="UP001148018">
    <property type="component" value="Unassembled WGS sequence"/>
</dbReference>